<proteinExistence type="predicted"/>
<dbReference type="AlphaFoldDB" id="A0A699KZP2"/>
<evidence type="ECO:0000313" key="1">
    <source>
        <dbReference type="EMBL" id="GFB13920.1"/>
    </source>
</evidence>
<sequence>MVNEIVEGHLIRRFAERGNEPDPHDVKIESLKQRIQELERRQEKTRSKQEWETLNGENPFLYVCNRRNHRRAVRKETLSRLGLQVEITKCAPYHSGFHGDHHDNPLLTKKTESEPIILDIGDEEEEYPFVKKYPSFQEESIMLVEEQSCPVYDTDNEEDAEPAPKYDSDGHELVYEDEEVCLPVIVSTHMVQKWGMKEEDHLKPYQLTLLKKWNASK</sequence>
<feature type="non-terminal residue" evidence="1">
    <location>
        <position position="217"/>
    </location>
</feature>
<name>A0A699KZP2_TANCI</name>
<gene>
    <name evidence="1" type="ORF">Tci_685891</name>
</gene>
<dbReference type="EMBL" id="BKCJ010560630">
    <property type="protein sequence ID" value="GFB13920.1"/>
    <property type="molecule type" value="Genomic_DNA"/>
</dbReference>
<organism evidence="1">
    <name type="scientific">Tanacetum cinerariifolium</name>
    <name type="common">Dalmatian daisy</name>
    <name type="synonym">Chrysanthemum cinerariifolium</name>
    <dbReference type="NCBI Taxonomy" id="118510"/>
    <lineage>
        <taxon>Eukaryota</taxon>
        <taxon>Viridiplantae</taxon>
        <taxon>Streptophyta</taxon>
        <taxon>Embryophyta</taxon>
        <taxon>Tracheophyta</taxon>
        <taxon>Spermatophyta</taxon>
        <taxon>Magnoliopsida</taxon>
        <taxon>eudicotyledons</taxon>
        <taxon>Gunneridae</taxon>
        <taxon>Pentapetalae</taxon>
        <taxon>asterids</taxon>
        <taxon>campanulids</taxon>
        <taxon>Asterales</taxon>
        <taxon>Asteraceae</taxon>
        <taxon>Asteroideae</taxon>
        <taxon>Anthemideae</taxon>
        <taxon>Anthemidinae</taxon>
        <taxon>Tanacetum</taxon>
    </lineage>
</organism>
<protein>
    <submittedName>
        <fullName evidence="1">Uncharacterized protein</fullName>
    </submittedName>
</protein>
<comment type="caution">
    <text evidence="1">The sequence shown here is derived from an EMBL/GenBank/DDBJ whole genome shotgun (WGS) entry which is preliminary data.</text>
</comment>
<reference evidence="1" key="1">
    <citation type="journal article" date="2019" name="Sci. Rep.">
        <title>Draft genome of Tanacetum cinerariifolium, the natural source of mosquito coil.</title>
        <authorList>
            <person name="Yamashiro T."/>
            <person name="Shiraishi A."/>
            <person name="Satake H."/>
            <person name="Nakayama K."/>
        </authorList>
    </citation>
    <scope>NUCLEOTIDE SEQUENCE</scope>
</reference>
<accession>A0A699KZP2</accession>